<proteinExistence type="predicted"/>
<gene>
    <name evidence="2" type="ORF">F2Q69_00047828</name>
</gene>
<dbReference type="Proteomes" id="UP000712600">
    <property type="component" value="Unassembled WGS sequence"/>
</dbReference>
<dbReference type="AlphaFoldDB" id="A0A8S9PK95"/>
<sequence length="162" mass="17327">MNSPAKAMESLTLSLSTSLLVLLSKVYPDGPFLVPGCYTHPYVYGLATKGSNNDKIKEGKKSDQTVKSIAGIEHWPDLATISIKPSLPRRFKAMHKIVPDKSMVQIALLGPGSYHPPLTCLSVHLQCQTTQLAVLAECSAGSASRLATPARPASSPHHILSV</sequence>
<evidence type="ECO:0000313" key="3">
    <source>
        <dbReference type="Proteomes" id="UP000712600"/>
    </source>
</evidence>
<evidence type="ECO:0000256" key="1">
    <source>
        <dbReference type="SAM" id="SignalP"/>
    </source>
</evidence>
<accession>A0A8S9PK95</accession>
<evidence type="ECO:0008006" key="4">
    <source>
        <dbReference type="Google" id="ProtNLM"/>
    </source>
</evidence>
<protein>
    <recommendedName>
        <fullName evidence="4">BURP domain-containing protein</fullName>
    </recommendedName>
</protein>
<feature type="chain" id="PRO_5035786109" description="BURP domain-containing protein" evidence="1">
    <location>
        <begin position="29"/>
        <end position="162"/>
    </location>
</feature>
<keyword evidence="1" id="KW-0732">Signal</keyword>
<comment type="caution">
    <text evidence="2">The sequence shown here is derived from an EMBL/GenBank/DDBJ whole genome shotgun (WGS) entry which is preliminary data.</text>
</comment>
<organism evidence="2 3">
    <name type="scientific">Brassica cretica</name>
    <name type="common">Mustard</name>
    <dbReference type="NCBI Taxonomy" id="69181"/>
    <lineage>
        <taxon>Eukaryota</taxon>
        <taxon>Viridiplantae</taxon>
        <taxon>Streptophyta</taxon>
        <taxon>Embryophyta</taxon>
        <taxon>Tracheophyta</taxon>
        <taxon>Spermatophyta</taxon>
        <taxon>Magnoliopsida</taxon>
        <taxon>eudicotyledons</taxon>
        <taxon>Gunneridae</taxon>
        <taxon>Pentapetalae</taxon>
        <taxon>rosids</taxon>
        <taxon>malvids</taxon>
        <taxon>Brassicales</taxon>
        <taxon>Brassicaceae</taxon>
        <taxon>Brassiceae</taxon>
        <taxon>Brassica</taxon>
    </lineage>
</organism>
<evidence type="ECO:0000313" key="2">
    <source>
        <dbReference type="EMBL" id="KAF3523953.1"/>
    </source>
</evidence>
<dbReference type="EMBL" id="QGKX02001347">
    <property type="protein sequence ID" value="KAF3523953.1"/>
    <property type="molecule type" value="Genomic_DNA"/>
</dbReference>
<feature type="signal peptide" evidence="1">
    <location>
        <begin position="1"/>
        <end position="28"/>
    </location>
</feature>
<name>A0A8S9PK95_BRACR</name>
<reference evidence="2" key="1">
    <citation type="submission" date="2019-12" db="EMBL/GenBank/DDBJ databases">
        <title>Genome sequencing and annotation of Brassica cretica.</title>
        <authorList>
            <person name="Studholme D.J."/>
            <person name="Sarris P."/>
        </authorList>
    </citation>
    <scope>NUCLEOTIDE SEQUENCE</scope>
    <source>
        <strain evidence="2">PFS-109/04</strain>
        <tissue evidence="2">Leaf</tissue>
    </source>
</reference>